<keyword evidence="1" id="KW-0732">Signal</keyword>
<feature type="signal peptide" evidence="1">
    <location>
        <begin position="1"/>
        <end position="22"/>
    </location>
</feature>
<dbReference type="EMBL" id="CAKLBY020000211">
    <property type="protein sequence ID" value="CAK7934471.1"/>
    <property type="molecule type" value="Genomic_DNA"/>
</dbReference>
<organism evidence="2 3">
    <name type="scientific">Peronospora matthiolae</name>
    <dbReference type="NCBI Taxonomy" id="2874970"/>
    <lineage>
        <taxon>Eukaryota</taxon>
        <taxon>Sar</taxon>
        <taxon>Stramenopiles</taxon>
        <taxon>Oomycota</taxon>
        <taxon>Peronosporomycetes</taxon>
        <taxon>Peronosporales</taxon>
        <taxon>Peronosporaceae</taxon>
        <taxon>Peronospora</taxon>
    </lineage>
</organism>
<evidence type="ECO:0000313" key="2">
    <source>
        <dbReference type="EMBL" id="CAK7934471.1"/>
    </source>
</evidence>
<evidence type="ECO:0000313" key="3">
    <source>
        <dbReference type="Proteomes" id="UP001162060"/>
    </source>
</evidence>
<sequence>MVAAVSCLSFMLQAAFVPVGQVERDWDCSERSDGNVSADDEETNG</sequence>
<comment type="caution">
    <text evidence="2">The sequence shown here is derived from an EMBL/GenBank/DDBJ whole genome shotgun (WGS) entry which is preliminary data.</text>
</comment>
<gene>
    <name evidence="2" type="ORF">PM001_LOCUS19621</name>
</gene>
<accession>A0AAV1UIY4</accession>
<proteinExistence type="predicted"/>
<evidence type="ECO:0000256" key="1">
    <source>
        <dbReference type="SAM" id="SignalP"/>
    </source>
</evidence>
<dbReference type="Proteomes" id="UP001162060">
    <property type="component" value="Unassembled WGS sequence"/>
</dbReference>
<feature type="chain" id="PRO_5043819212" evidence="1">
    <location>
        <begin position="23"/>
        <end position="45"/>
    </location>
</feature>
<dbReference type="AlphaFoldDB" id="A0AAV1UIY4"/>
<name>A0AAV1UIY4_9STRA</name>
<protein>
    <submittedName>
        <fullName evidence="2">Uncharacterized protein</fullName>
    </submittedName>
</protein>
<reference evidence="2" key="1">
    <citation type="submission" date="2024-01" db="EMBL/GenBank/DDBJ databases">
        <authorList>
            <person name="Webb A."/>
        </authorList>
    </citation>
    <scope>NUCLEOTIDE SEQUENCE</scope>
    <source>
        <strain evidence="2">Pm1</strain>
    </source>
</reference>